<proteinExistence type="inferred from homology"/>
<evidence type="ECO:0000256" key="12">
    <source>
        <dbReference type="RuleBase" id="RU004165"/>
    </source>
</evidence>
<dbReference type="AlphaFoldDB" id="A0A936EZR3"/>
<dbReference type="InterPro" id="IPR001267">
    <property type="entry name" value="Thymidine_kinase"/>
</dbReference>
<organism evidence="13 14">
    <name type="scientific">Candidatus Geothrix odensensis</name>
    <dbReference type="NCBI Taxonomy" id="2954440"/>
    <lineage>
        <taxon>Bacteria</taxon>
        <taxon>Pseudomonadati</taxon>
        <taxon>Acidobacteriota</taxon>
        <taxon>Holophagae</taxon>
        <taxon>Holophagales</taxon>
        <taxon>Holophagaceae</taxon>
        <taxon>Geothrix</taxon>
    </lineage>
</organism>
<dbReference type="GO" id="GO:0071897">
    <property type="term" value="P:DNA biosynthetic process"/>
    <property type="evidence" value="ECO:0007669"/>
    <property type="project" value="UniProtKB-KW"/>
</dbReference>
<evidence type="ECO:0000256" key="10">
    <source>
        <dbReference type="PIRSR" id="PIRSR035805-2"/>
    </source>
</evidence>
<dbReference type="InterPro" id="IPR020633">
    <property type="entry name" value="Thymidine_kinase_CS"/>
</dbReference>
<dbReference type="PROSITE" id="PS00603">
    <property type="entry name" value="TK_CELLULAR_TYPE"/>
    <property type="match status" value="1"/>
</dbReference>
<keyword evidence="7 8" id="KW-0067">ATP-binding</keyword>
<sequence length="199" mass="21906">MFVHQRQGSLEVICGPMFSGKSEELIRRIKRALIGKQKVQVFKPALDDRYDVSAIASHSERKHEAIPVKDTVELARLLDPEAQVVALDEVQFMDEGLIPIIENLANRGVRVIAGGLDQDSNGEPFGIMPLLLAKAEYVTKLQAICMVCGALAGRTQRMVHTGGQVLVGAAEAYEARCRHCHEVPHATGDRLLEDLTQRS</sequence>
<dbReference type="NCBIfam" id="NF003296">
    <property type="entry name" value="PRK04296.1-1"/>
    <property type="match status" value="1"/>
</dbReference>
<dbReference type="PANTHER" id="PTHR11441:SF0">
    <property type="entry name" value="THYMIDINE KINASE, CYTOSOLIC"/>
    <property type="match status" value="1"/>
</dbReference>
<dbReference type="EMBL" id="JADKCH010000001">
    <property type="protein sequence ID" value="MBK8571479.1"/>
    <property type="molecule type" value="Genomic_DNA"/>
</dbReference>
<keyword evidence="8" id="KW-0862">Zinc</keyword>
<feature type="binding site" evidence="10">
    <location>
        <position position="173"/>
    </location>
    <ligand>
        <name>substrate</name>
    </ligand>
</feature>
<dbReference type="GO" id="GO:0004797">
    <property type="term" value="F:thymidine kinase activity"/>
    <property type="evidence" value="ECO:0007669"/>
    <property type="project" value="UniProtKB-UniRule"/>
</dbReference>
<feature type="binding site" evidence="8">
    <location>
        <position position="177"/>
    </location>
    <ligand>
        <name>Zn(2+)</name>
        <dbReference type="ChEBI" id="CHEBI:29105"/>
    </ligand>
</feature>
<dbReference type="SUPFAM" id="SSF57716">
    <property type="entry name" value="Glucocorticoid receptor-like (DNA-binding domain)"/>
    <property type="match status" value="1"/>
</dbReference>
<comment type="catalytic activity">
    <reaction evidence="8 11">
        <text>thymidine + ATP = dTMP + ADP + H(+)</text>
        <dbReference type="Rhea" id="RHEA:19129"/>
        <dbReference type="ChEBI" id="CHEBI:15378"/>
        <dbReference type="ChEBI" id="CHEBI:17748"/>
        <dbReference type="ChEBI" id="CHEBI:30616"/>
        <dbReference type="ChEBI" id="CHEBI:63528"/>
        <dbReference type="ChEBI" id="CHEBI:456216"/>
        <dbReference type="EC" id="2.7.1.21"/>
    </reaction>
</comment>
<evidence type="ECO:0000256" key="7">
    <source>
        <dbReference type="ARBA" id="ARBA00022840"/>
    </source>
</evidence>
<gene>
    <name evidence="8" type="primary">tdk</name>
    <name evidence="13" type="ORF">IPN91_02335</name>
</gene>
<feature type="binding site" evidence="8">
    <location>
        <position position="180"/>
    </location>
    <ligand>
        <name>Zn(2+)</name>
        <dbReference type="ChEBI" id="CHEBI:29105"/>
    </ligand>
</feature>
<dbReference type="GO" id="GO:0005829">
    <property type="term" value="C:cytosol"/>
    <property type="evidence" value="ECO:0007669"/>
    <property type="project" value="TreeGrafter"/>
</dbReference>
<dbReference type="GO" id="GO:0005524">
    <property type="term" value="F:ATP binding"/>
    <property type="evidence" value="ECO:0007669"/>
    <property type="project" value="UniProtKB-UniRule"/>
</dbReference>
<keyword evidence="4 8" id="KW-0808">Transferase</keyword>
<evidence type="ECO:0000256" key="6">
    <source>
        <dbReference type="ARBA" id="ARBA00022777"/>
    </source>
</evidence>
<protein>
    <recommendedName>
        <fullName evidence="2 8">Thymidine kinase</fullName>
        <ecNumber evidence="2 8">2.7.1.21</ecNumber>
    </recommendedName>
</protein>
<feature type="binding site" evidence="10">
    <location>
        <begin position="165"/>
        <end position="168"/>
    </location>
    <ligand>
        <name>substrate</name>
    </ligand>
</feature>
<dbReference type="PIRSF" id="PIRSF035805">
    <property type="entry name" value="TK_cell"/>
    <property type="match status" value="1"/>
</dbReference>
<dbReference type="SUPFAM" id="SSF52540">
    <property type="entry name" value="P-loop containing nucleoside triphosphate hydrolases"/>
    <property type="match status" value="1"/>
</dbReference>
<accession>A0A936EZR3</accession>
<dbReference type="HAMAP" id="MF_00124">
    <property type="entry name" value="Thymidine_kinase"/>
    <property type="match status" value="1"/>
</dbReference>
<comment type="subcellular location">
    <subcellularLocation>
        <location evidence="8">Cytoplasm</location>
    </subcellularLocation>
</comment>
<evidence type="ECO:0000256" key="5">
    <source>
        <dbReference type="ARBA" id="ARBA00022741"/>
    </source>
</evidence>
<feature type="binding site" evidence="8">
    <location>
        <position position="148"/>
    </location>
    <ligand>
        <name>Zn(2+)</name>
        <dbReference type="ChEBI" id="CHEBI:29105"/>
    </ligand>
</feature>
<comment type="similarity">
    <text evidence="1 8 12">Belongs to the thymidine kinase family.</text>
</comment>
<dbReference type="Gene3D" id="3.40.50.300">
    <property type="entry name" value="P-loop containing nucleotide triphosphate hydrolases"/>
    <property type="match status" value="1"/>
</dbReference>
<keyword evidence="3 8" id="KW-0237">DNA synthesis</keyword>
<keyword evidence="8" id="KW-0479">Metal-binding</keyword>
<evidence type="ECO:0000313" key="13">
    <source>
        <dbReference type="EMBL" id="MBK8571479.1"/>
    </source>
</evidence>
<dbReference type="Pfam" id="PF00265">
    <property type="entry name" value="TK"/>
    <property type="match status" value="1"/>
</dbReference>
<evidence type="ECO:0000256" key="9">
    <source>
        <dbReference type="PIRSR" id="PIRSR035805-1"/>
    </source>
</evidence>
<dbReference type="GO" id="GO:0008270">
    <property type="term" value="F:zinc ion binding"/>
    <property type="evidence" value="ECO:0007669"/>
    <property type="project" value="UniProtKB-UniRule"/>
</dbReference>
<comment type="subunit">
    <text evidence="8">Homotetramer.</text>
</comment>
<evidence type="ECO:0000256" key="2">
    <source>
        <dbReference type="ARBA" id="ARBA00012118"/>
    </source>
</evidence>
<name>A0A936EZR3_9BACT</name>
<evidence type="ECO:0000313" key="14">
    <source>
        <dbReference type="Proteomes" id="UP000709959"/>
    </source>
</evidence>
<keyword evidence="8" id="KW-0963">Cytoplasm</keyword>
<feature type="binding site" evidence="8">
    <location>
        <position position="145"/>
    </location>
    <ligand>
        <name>Zn(2+)</name>
        <dbReference type="ChEBI" id="CHEBI:29105"/>
    </ligand>
</feature>
<feature type="active site" description="Proton acceptor" evidence="8 9">
    <location>
        <position position="89"/>
    </location>
</feature>
<dbReference type="EC" id="2.7.1.21" evidence="2 8"/>
<dbReference type="GO" id="GO:0046104">
    <property type="term" value="P:thymidine metabolic process"/>
    <property type="evidence" value="ECO:0007669"/>
    <property type="project" value="TreeGrafter"/>
</dbReference>
<evidence type="ECO:0000256" key="4">
    <source>
        <dbReference type="ARBA" id="ARBA00022679"/>
    </source>
</evidence>
<evidence type="ECO:0000256" key="3">
    <source>
        <dbReference type="ARBA" id="ARBA00022634"/>
    </source>
</evidence>
<dbReference type="Proteomes" id="UP000709959">
    <property type="component" value="Unassembled WGS sequence"/>
</dbReference>
<comment type="caution">
    <text evidence="13">The sequence shown here is derived from an EMBL/GenBank/DDBJ whole genome shotgun (WGS) entry which is preliminary data.</text>
</comment>
<dbReference type="Gene3D" id="3.30.60.20">
    <property type="match status" value="1"/>
</dbReference>
<feature type="binding site" evidence="8">
    <location>
        <begin position="15"/>
        <end position="22"/>
    </location>
    <ligand>
        <name>ATP</name>
        <dbReference type="ChEBI" id="CHEBI:30616"/>
    </ligand>
</feature>
<feature type="binding site" evidence="8">
    <location>
        <begin position="88"/>
        <end position="91"/>
    </location>
    <ligand>
        <name>ATP</name>
        <dbReference type="ChEBI" id="CHEBI:30616"/>
    </ligand>
</feature>
<dbReference type="InterPro" id="IPR027417">
    <property type="entry name" value="P-loop_NTPase"/>
</dbReference>
<keyword evidence="6 8" id="KW-0418">Kinase</keyword>
<evidence type="ECO:0000256" key="1">
    <source>
        <dbReference type="ARBA" id="ARBA00007587"/>
    </source>
</evidence>
<keyword evidence="5 8" id="KW-0547">Nucleotide-binding</keyword>
<evidence type="ECO:0000256" key="11">
    <source>
        <dbReference type="RuleBase" id="RU000544"/>
    </source>
</evidence>
<evidence type="ECO:0000256" key="8">
    <source>
        <dbReference type="HAMAP-Rule" id="MF_00124"/>
    </source>
</evidence>
<dbReference type="PANTHER" id="PTHR11441">
    <property type="entry name" value="THYMIDINE KINASE"/>
    <property type="match status" value="1"/>
</dbReference>
<reference evidence="13 14" key="1">
    <citation type="submission" date="2020-10" db="EMBL/GenBank/DDBJ databases">
        <title>Connecting structure to function with the recovery of over 1000 high-quality activated sludge metagenome-assembled genomes encoding full-length rRNA genes using long-read sequencing.</title>
        <authorList>
            <person name="Singleton C.M."/>
            <person name="Petriglieri F."/>
            <person name="Kristensen J.M."/>
            <person name="Kirkegaard R.H."/>
            <person name="Michaelsen T.Y."/>
            <person name="Andersen M.H."/>
            <person name="Karst S.M."/>
            <person name="Dueholm M.S."/>
            <person name="Nielsen P.H."/>
            <person name="Albertsen M."/>
        </authorList>
    </citation>
    <scope>NUCLEOTIDE SEQUENCE [LARGE SCALE GENOMIC DNA]</scope>
    <source>
        <strain evidence="13">OdNE_18-Q3-R46-58_MAXAC.008</strain>
    </source>
</reference>